<feature type="compositionally biased region" description="Low complexity" evidence="1">
    <location>
        <begin position="114"/>
        <end position="123"/>
    </location>
</feature>
<feature type="compositionally biased region" description="Basic and acidic residues" evidence="1">
    <location>
        <begin position="213"/>
        <end position="224"/>
    </location>
</feature>
<feature type="compositionally biased region" description="Polar residues" evidence="1">
    <location>
        <begin position="98"/>
        <end position="112"/>
    </location>
</feature>
<feature type="region of interest" description="Disordered" evidence="1">
    <location>
        <begin position="151"/>
        <end position="224"/>
    </location>
</feature>
<evidence type="ECO:0000313" key="2">
    <source>
        <dbReference type="WBParaSite" id="SSLN_0001143301-mRNA-1"/>
    </source>
</evidence>
<feature type="compositionally biased region" description="Polar residues" evidence="1">
    <location>
        <begin position="151"/>
        <end position="167"/>
    </location>
</feature>
<evidence type="ECO:0000256" key="1">
    <source>
        <dbReference type="SAM" id="MobiDB-lite"/>
    </source>
</evidence>
<feature type="region of interest" description="Disordered" evidence="1">
    <location>
        <begin position="1"/>
        <end position="139"/>
    </location>
</feature>
<feature type="compositionally biased region" description="Basic and acidic residues" evidence="1">
    <location>
        <begin position="14"/>
        <end position="30"/>
    </location>
</feature>
<dbReference type="WBParaSite" id="SSLN_0001143301-mRNA-1">
    <property type="protein sequence ID" value="SSLN_0001143301-mRNA-1"/>
    <property type="gene ID" value="SSLN_0001143301"/>
</dbReference>
<reference evidence="2" key="1">
    <citation type="submission" date="2016-06" db="UniProtKB">
        <authorList>
            <consortium name="WormBaseParasite"/>
        </authorList>
    </citation>
    <scope>IDENTIFICATION</scope>
</reference>
<protein>
    <submittedName>
        <fullName evidence="2">Neuron navigator 2</fullName>
    </submittedName>
</protein>
<sequence>LTFELNGRSSAVLDDGRETDGMKGKVESKDFATVSVKSQTQRPSFAVGSISEQQTQVDSDGDSLSRRRSPNAFDSGSEAYLYSDPELLGTWGSKNRKANTSTGTAATKTNVILSAAASTSDGSTGHDRRNSGSTSSAYASMPSYVNSLLATSTPSTVDSGTALSTRSKGAPTLGNFSAVTTTSPATSGWLENSSEGTQSFLKRLGSVRSRKPQKPEEDRGLARN</sequence>
<proteinExistence type="predicted"/>
<feature type="compositionally biased region" description="Polar residues" evidence="1">
    <location>
        <begin position="174"/>
        <end position="200"/>
    </location>
</feature>
<name>A0A183T3G2_SCHSO</name>
<organism evidence="2">
    <name type="scientific">Schistocephalus solidus</name>
    <name type="common">Tapeworm</name>
    <dbReference type="NCBI Taxonomy" id="70667"/>
    <lineage>
        <taxon>Eukaryota</taxon>
        <taxon>Metazoa</taxon>
        <taxon>Spiralia</taxon>
        <taxon>Lophotrochozoa</taxon>
        <taxon>Platyhelminthes</taxon>
        <taxon>Cestoda</taxon>
        <taxon>Eucestoda</taxon>
        <taxon>Diphyllobothriidea</taxon>
        <taxon>Diphyllobothriidae</taxon>
        <taxon>Schistocephalus</taxon>
    </lineage>
</organism>
<dbReference type="AlphaFoldDB" id="A0A183T3G2"/>
<accession>A0A183T3G2</accession>